<dbReference type="AlphaFoldDB" id="A0A9K3DJ97"/>
<proteinExistence type="predicted"/>
<reference evidence="1" key="2">
    <citation type="submission" date="2020-06" db="EMBL/GenBank/DDBJ databases">
        <title>Helianthus annuus Genome sequencing and assembly Release 2.</title>
        <authorList>
            <person name="Gouzy J."/>
            <person name="Langlade N."/>
            <person name="Munos S."/>
        </authorList>
    </citation>
    <scope>NUCLEOTIDE SEQUENCE</scope>
    <source>
        <tissue evidence="1">Leaves</tissue>
    </source>
</reference>
<organism evidence="1 2">
    <name type="scientific">Helianthus annuus</name>
    <name type="common">Common sunflower</name>
    <dbReference type="NCBI Taxonomy" id="4232"/>
    <lineage>
        <taxon>Eukaryota</taxon>
        <taxon>Viridiplantae</taxon>
        <taxon>Streptophyta</taxon>
        <taxon>Embryophyta</taxon>
        <taxon>Tracheophyta</taxon>
        <taxon>Spermatophyta</taxon>
        <taxon>Magnoliopsida</taxon>
        <taxon>eudicotyledons</taxon>
        <taxon>Gunneridae</taxon>
        <taxon>Pentapetalae</taxon>
        <taxon>asterids</taxon>
        <taxon>campanulids</taxon>
        <taxon>Asterales</taxon>
        <taxon>Asteraceae</taxon>
        <taxon>Asteroideae</taxon>
        <taxon>Heliantheae alliance</taxon>
        <taxon>Heliantheae</taxon>
        <taxon>Helianthus</taxon>
    </lineage>
</organism>
<evidence type="ECO:0000313" key="2">
    <source>
        <dbReference type="Proteomes" id="UP000215914"/>
    </source>
</evidence>
<protein>
    <submittedName>
        <fullName evidence="1">Uncharacterized protein</fullName>
    </submittedName>
</protein>
<reference evidence="1" key="1">
    <citation type="journal article" date="2017" name="Nature">
        <title>The sunflower genome provides insights into oil metabolism, flowering and Asterid evolution.</title>
        <authorList>
            <person name="Badouin H."/>
            <person name="Gouzy J."/>
            <person name="Grassa C.J."/>
            <person name="Murat F."/>
            <person name="Staton S.E."/>
            <person name="Cottret L."/>
            <person name="Lelandais-Briere C."/>
            <person name="Owens G.L."/>
            <person name="Carrere S."/>
            <person name="Mayjonade B."/>
            <person name="Legrand L."/>
            <person name="Gill N."/>
            <person name="Kane N.C."/>
            <person name="Bowers J.E."/>
            <person name="Hubner S."/>
            <person name="Bellec A."/>
            <person name="Berard A."/>
            <person name="Berges H."/>
            <person name="Blanchet N."/>
            <person name="Boniface M.C."/>
            <person name="Brunel D."/>
            <person name="Catrice O."/>
            <person name="Chaidir N."/>
            <person name="Claudel C."/>
            <person name="Donnadieu C."/>
            <person name="Faraut T."/>
            <person name="Fievet G."/>
            <person name="Helmstetter N."/>
            <person name="King M."/>
            <person name="Knapp S.J."/>
            <person name="Lai Z."/>
            <person name="Le Paslier M.C."/>
            <person name="Lippi Y."/>
            <person name="Lorenzon L."/>
            <person name="Mandel J.R."/>
            <person name="Marage G."/>
            <person name="Marchand G."/>
            <person name="Marquand E."/>
            <person name="Bret-Mestries E."/>
            <person name="Morien E."/>
            <person name="Nambeesan S."/>
            <person name="Nguyen T."/>
            <person name="Pegot-Espagnet P."/>
            <person name="Pouilly N."/>
            <person name="Raftis F."/>
            <person name="Sallet E."/>
            <person name="Schiex T."/>
            <person name="Thomas J."/>
            <person name="Vandecasteele C."/>
            <person name="Vares D."/>
            <person name="Vear F."/>
            <person name="Vautrin S."/>
            <person name="Crespi M."/>
            <person name="Mangin B."/>
            <person name="Burke J.M."/>
            <person name="Salse J."/>
            <person name="Munos S."/>
            <person name="Vincourt P."/>
            <person name="Rieseberg L.H."/>
            <person name="Langlade N.B."/>
        </authorList>
    </citation>
    <scope>NUCLEOTIDE SEQUENCE</scope>
    <source>
        <tissue evidence="1">Leaves</tissue>
    </source>
</reference>
<comment type="caution">
    <text evidence="1">The sequence shown here is derived from an EMBL/GenBank/DDBJ whole genome shotgun (WGS) entry which is preliminary data.</text>
</comment>
<gene>
    <name evidence="1" type="ORF">HanXRQr2_Chr17g0810581</name>
</gene>
<dbReference type="EMBL" id="MNCJ02000332">
    <property type="protein sequence ID" value="KAF5756095.1"/>
    <property type="molecule type" value="Genomic_DNA"/>
</dbReference>
<evidence type="ECO:0000313" key="1">
    <source>
        <dbReference type="EMBL" id="KAF5756095.1"/>
    </source>
</evidence>
<name>A0A9K3DJ97_HELAN</name>
<keyword evidence="2" id="KW-1185">Reference proteome</keyword>
<dbReference type="Proteomes" id="UP000215914">
    <property type="component" value="Unassembled WGS sequence"/>
</dbReference>
<dbReference type="Gramene" id="mRNA:HanXRQr2_Chr17g0810581">
    <property type="protein sequence ID" value="CDS:HanXRQr2_Chr17g0810581.1"/>
    <property type="gene ID" value="HanXRQr2_Chr17g0810581"/>
</dbReference>
<sequence length="93" mass="10692">MKFIKGEDGYVLVKEPDIKFRWLTYFSNLFSGGKEVQQESDDNTQGRQRNNCYCRSITMGEVRTTLKKMRRAKAVGPDNIPIEVRKCLGEDGV</sequence>
<accession>A0A9K3DJ97</accession>